<dbReference type="OrthoDB" id="8548566at2"/>
<accession>A0A1H8TB56</accession>
<name>A0A1H8TB56_9PROT</name>
<dbReference type="STRING" id="42354.SAMN05216333_12339"/>
<proteinExistence type="predicted"/>
<keyword evidence="2" id="KW-1185">Reference proteome</keyword>
<sequence>MEGLYIKGTPDIVPLSISGSAAQTSHLPAGSYKVYATELCFIKIDQGDLSSLTPTTAKDIIPKKTVWLYDVAENDRIAIVGNPGSTGTVYIYKVWR</sequence>
<evidence type="ECO:0000313" key="2">
    <source>
        <dbReference type="Proteomes" id="UP000198814"/>
    </source>
</evidence>
<reference evidence="2" key="1">
    <citation type="submission" date="2016-10" db="EMBL/GenBank/DDBJ databases">
        <authorList>
            <person name="Varghese N."/>
            <person name="Submissions S."/>
        </authorList>
    </citation>
    <scope>NUCLEOTIDE SEQUENCE [LARGE SCALE GENOMIC DNA]</scope>
    <source>
        <strain evidence="2">Nm76</strain>
    </source>
</reference>
<dbReference type="RefSeq" id="WP_090321150.1">
    <property type="nucleotide sequence ID" value="NZ_FNOE01000024.1"/>
</dbReference>
<organism evidence="1 2">
    <name type="scientific">Nitrosomonas oligotropha</name>
    <dbReference type="NCBI Taxonomy" id="42354"/>
    <lineage>
        <taxon>Bacteria</taxon>
        <taxon>Pseudomonadati</taxon>
        <taxon>Pseudomonadota</taxon>
        <taxon>Betaproteobacteria</taxon>
        <taxon>Nitrosomonadales</taxon>
        <taxon>Nitrosomonadaceae</taxon>
        <taxon>Nitrosomonas</taxon>
    </lineage>
</organism>
<dbReference type="EMBL" id="FODO01000023">
    <property type="protein sequence ID" value="SEO88369.1"/>
    <property type="molecule type" value="Genomic_DNA"/>
</dbReference>
<gene>
    <name evidence="1" type="ORF">SAMN05216333_12339</name>
</gene>
<protein>
    <submittedName>
        <fullName evidence="1">Uncharacterized protein</fullName>
    </submittedName>
</protein>
<dbReference type="AlphaFoldDB" id="A0A1H8TB56"/>
<dbReference type="Proteomes" id="UP000198814">
    <property type="component" value="Unassembled WGS sequence"/>
</dbReference>
<evidence type="ECO:0000313" key="1">
    <source>
        <dbReference type="EMBL" id="SEO88369.1"/>
    </source>
</evidence>